<dbReference type="GO" id="GO:0005634">
    <property type="term" value="C:nucleus"/>
    <property type="evidence" value="ECO:0007669"/>
    <property type="project" value="UniProtKB-SubCell"/>
</dbReference>
<keyword evidence="6" id="KW-1185">Reference proteome</keyword>
<evidence type="ECO:0000256" key="1">
    <source>
        <dbReference type="ARBA" id="ARBA00004123"/>
    </source>
</evidence>
<evidence type="ECO:0000313" key="5">
    <source>
        <dbReference type="EMBL" id="KAK7603258.1"/>
    </source>
</evidence>
<comment type="caution">
    <text evidence="5">The sequence shown here is derived from an EMBL/GenBank/DDBJ whole genome shotgun (WGS) entry which is preliminary data.</text>
</comment>
<dbReference type="GO" id="GO:0003677">
    <property type="term" value="F:DNA binding"/>
    <property type="evidence" value="ECO:0007669"/>
    <property type="project" value="UniProtKB-KW"/>
</dbReference>
<evidence type="ECO:0000259" key="4">
    <source>
        <dbReference type="PROSITE" id="PS51253"/>
    </source>
</evidence>
<name>A0AAN9Y7U4_9HEMI</name>
<reference evidence="5 6" key="1">
    <citation type="submission" date="2024-03" db="EMBL/GenBank/DDBJ databases">
        <title>Adaptation during the transition from Ophiocordyceps entomopathogen to insect associate is accompanied by gene loss and intensified selection.</title>
        <authorList>
            <person name="Ward C.M."/>
            <person name="Onetto C.A."/>
            <person name="Borneman A.R."/>
        </authorList>
    </citation>
    <scope>NUCLEOTIDE SEQUENCE [LARGE SCALE GENOMIC DNA]</scope>
    <source>
        <strain evidence="5">AWRI1</strain>
        <tissue evidence="5">Single Adult Female</tissue>
    </source>
</reference>
<dbReference type="InterPro" id="IPR006600">
    <property type="entry name" value="HTH_CenpB_DNA-bd_dom"/>
</dbReference>
<dbReference type="InterPro" id="IPR009057">
    <property type="entry name" value="Homeodomain-like_sf"/>
</dbReference>
<comment type="subcellular location">
    <subcellularLocation>
        <location evidence="1">Nucleus</location>
    </subcellularLocation>
</comment>
<sequence length="257" mass="29739">MATKRRILTLREKVEVIKAIEQNKRTIKSVVADFSCGKTQIYKAIQEKEKILDEWNNGANPSRQRKKKIIHDDVDAKVWEWFVKTRAKNVHVSGVMVQEQAKLIAAKLGNSVFKASNGWLDCFKNRHRVAWKKIRSESKDVDMTIAEDLKARISDMINGYEPCDVNNFDETKYYCDIEEEKEVENINSSDDESHDDKDETVLSNREALNYVKQLTKFAATTGDNDLLNLIVQAQEIIEKKILQSHQKKITDFFQIIS</sequence>
<dbReference type="SUPFAM" id="SSF46689">
    <property type="entry name" value="Homeodomain-like"/>
    <property type="match status" value="2"/>
</dbReference>
<dbReference type="PROSITE" id="PS51253">
    <property type="entry name" value="HTH_CENPB"/>
    <property type="match status" value="1"/>
</dbReference>
<dbReference type="PANTHER" id="PTHR19303:SF73">
    <property type="entry name" value="PROTEIN PDC2"/>
    <property type="match status" value="1"/>
</dbReference>
<dbReference type="InterPro" id="IPR007889">
    <property type="entry name" value="HTH_Psq"/>
</dbReference>
<organism evidence="5 6">
    <name type="scientific">Parthenolecanium corni</name>
    <dbReference type="NCBI Taxonomy" id="536013"/>
    <lineage>
        <taxon>Eukaryota</taxon>
        <taxon>Metazoa</taxon>
        <taxon>Ecdysozoa</taxon>
        <taxon>Arthropoda</taxon>
        <taxon>Hexapoda</taxon>
        <taxon>Insecta</taxon>
        <taxon>Pterygota</taxon>
        <taxon>Neoptera</taxon>
        <taxon>Paraneoptera</taxon>
        <taxon>Hemiptera</taxon>
        <taxon>Sternorrhyncha</taxon>
        <taxon>Coccoidea</taxon>
        <taxon>Coccidae</taxon>
        <taxon>Parthenolecanium</taxon>
    </lineage>
</organism>
<dbReference type="PANTHER" id="PTHR19303">
    <property type="entry name" value="TRANSPOSON"/>
    <property type="match status" value="1"/>
</dbReference>
<proteinExistence type="predicted"/>
<feature type="domain" description="HTH CENPB-type" evidence="4">
    <location>
        <begin position="62"/>
        <end position="133"/>
    </location>
</feature>
<dbReference type="AlphaFoldDB" id="A0AAN9Y7U4"/>
<dbReference type="EMBL" id="JBBCAQ010000006">
    <property type="protein sequence ID" value="KAK7603258.1"/>
    <property type="molecule type" value="Genomic_DNA"/>
</dbReference>
<evidence type="ECO:0000256" key="3">
    <source>
        <dbReference type="ARBA" id="ARBA00023242"/>
    </source>
</evidence>
<dbReference type="Gene3D" id="1.10.10.60">
    <property type="entry name" value="Homeodomain-like"/>
    <property type="match status" value="2"/>
</dbReference>
<keyword evidence="3" id="KW-0539">Nucleus</keyword>
<dbReference type="Pfam" id="PF03221">
    <property type="entry name" value="HTH_Tnp_Tc5"/>
    <property type="match status" value="1"/>
</dbReference>
<evidence type="ECO:0000313" key="6">
    <source>
        <dbReference type="Proteomes" id="UP001367676"/>
    </source>
</evidence>
<evidence type="ECO:0000256" key="2">
    <source>
        <dbReference type="ARBA" id="ARBA00023125"/>
    </source>
</evidence>
<dbReference type="Proteomes" id="UP001367676">
    <property type="component" value="Unassembled WGS sequence"/>
</dbReference>
<protein>
    <recommendedName>
        <fullName evidence="4">HTH CENPB-type domain-containing protein</fullName>
    </recommendedName>
</protein>
<dbReference type="Pfam" id="PF04218">
    <property type="entry name" value="CENP-B_N"/>
    <property type="match status" value="1"/>
</dbReference>
<gene>
    <name evidence="5" type="ORF">V9T40_003257</name>
</gene>
<dbReference type="SMART" id="SM00674">
    <property type="entry name" value="CENPB"/>
    <property type="match status" value="1"/>
</dbReference>
<dbReference type="InterPro" id="IPR050863">
    <property type="entry name" value="CenT-Element_Derived"/>
</dbReference>
<accession>A0AAN9Y7U4</accession>
<keyword evidence="2" id="KW-0238">DNA-binding</keyword>